<dbReference type="EMBL" id="NVSR01000011">
    <property type="protein sequence ID" value="PCI29684.1"/>
    <property type="molecule type" value="Genomic_DNA"/>
</dbReference>
<dbReference type="InterPro" id="IPR025965">
    <property type="entry name" value="FlgD/Vpr_Ig-like"/>
</dbReference>
<organism evidence="6 7">
    <name type="scientific">SAR324 cluster bacterium</name>
    <dbReference type="NCBI Taxonomy" id="2024889"/>
    <lineage>
        <taxon>Bacteria</taxon>
        <taxon>Deltaproteobacteria</taxon>
        <taxon>SAR324 cluster</taxon>
    </lineage>
</organism>
<dbReference type="GO" id="GO:0044781">
    <property type="term" value="P:bacterial-type flagellum organization"/>
    <property type="evidence" value="ECO:0007669"/>
    <property type="project" value="UniProtKB-UniRule"/>
</dbReference>
<accession>A0A2A4T8J5</accession>
<dbReference type="InterPro" id="IPR005648">
    <property type="entry name" value="FlgD"/>
</dbReference>
<evidence type="ECO:0000313" key="6">
    <source>
        <dbReference type="EMBL" id="PCI29684.1"/>
    </source>
</evidence>
<comment type="caution">
    <text evidence="6">The sequence shown here is derived from an EMBL/GenBank/DDBJ whole genome shotgun (WGS) entry which is preliminary data.</text>
</comment>
<dbReference type="Gene3D" id="2.60.40.4070">
    <property type="match status" value="1"/>
</dbReference>
<evidence type="ECO:0000259" key="5">
    <source>
        <dbReference type="Pfam" id="PF13860"/>
    </source>
</evidence>
<evidence type="ECO:0000256" key="4">
    <source>
        <dbReference type="SAM" id="MobiDB-lite"/>
    </source>
</evidence>
<dbReference type="Pfam" id="PF03963">
    <property type="entry name" value="FlgD"/>
    <property type="match status" value="1"/>
</dbReference>
<protein>
    <recommendedName>
        <fullName evidence="3">Basal-body rod modification protein FlgD</fullName>
    </recommendedName>
</protein>
<feature type="region of interest" description="Disordered" evidence="4">
    <location>
        <begin position="1"/>
        <end position="30"/>
    </location>
</feature>
<dbReference type="Proteomes" id="UP000218113">
    <property type="component" value="Unassembled WGS sequence"/>
</dbReference>
<evidence type="ECO:0000256" key="2">
    <source>
        <dbReference type="ARBA" id="ARBA00022795"/>
    </source>
</evidence>
<reference evidence="7" key="1">
    <citation type="submission" date="2017-08" db="EMBL/GenBank/DDBJ databases">
        <title>A dynamic microbial community with high functional redundancy inhabits the cold, oxic subseafloor aquifer.</title>
        <authorList>
            <person name="Tully B.J."/>
            <person name="Wheat C.G."/>
            <person name="Glazer B.T."/>
            <person name="Huber J.A."/>
        </authorList>
    </citation>
    <scope>NUCLEOTIDE SEQUENCE [LARGE SCALE GENOMIC DNA]</scope>
</reference>
<sequence>MSINTNNALQQAQSSLRNKASKSNQDNGELGKREFLNLFMTQLSNQDPMSPMDSGAMMSQLAQMGSMEQLENIHTELKTLNSKQSESTRMQALQFLNKDVKIDQPYVEVSHGAGKPVYFTLDKEVTDLRVTVEGKDGSPITTEQLGLLGSGRHQFLWDGKNREGTMMGDGNYNIRLLATFPDGTSKNIDPYSSGRVTNLEYRQGVPWMNIKGRSLPLSAIKAVDTASQQLFGKTNPLSMIRNLQPKGMLKHPTEG</sequence>
<evidence type="ECO:0000313" key="7">
    <source>
        <dbReference type="Proteomes" id="UP000218113"/>
    </source>
</evidence>
<feature type="domain" description="FlgD/Vpr Ig-like" evidence="5">
    <location>
        <begin position="115"/>
        <end position="179"/>
    </location>
</feature>
<keyword evidence="2 3" id="KW-1005">Bacterial flagellum biogenesis</keyword>
<dbReference type="AlphaFoldDB" id="A0A2A4T8J5"/>
<comment type="similarity">
    <text evidence="1 3">Belongs to the FlgD family.</text>
</comment>
<comment type="function">
    <text evidence="3">Required for flagellar hook formation. May act as a scaffolding protein.</text>
</comment>
<proteinExistence type="inferred from homology"/>
<name>A0A2A4T8J5_9DELT</name>
<dbReference type="Gene3D" id="2.30.30.910">
    <property type="match status" value="1"/>
</dbReference>
<dbReference type="Pfam" id="PF13860">
    <property type="entry name" value="FlgD_ig"/>
    <property type="match status" value="1"/>
</dbReference>
<evidence type="ECO:0000256" key="1">
    <source>
        <dbReference type="ARBA" id="ARBA00010577"/>
    </source>
</evidence>
<evidence type="ECO:0000256" key="3">
    <source>
        <dbReference type="RuleBase" id="RU362076"/>
    </source>
</evidence>
<gene>
    <name evidence="6" type="ORF">COB67_03510</name>
</gene>
<feature type="compositionally biased region" description="Polar residues" evidence="4">
    <location>
        <begin position="1"/>
        <end position="27"/>
    </location>
</feature>